<accession>A0A1F2PF97</accession>
<dbReference type="AlphaFoldDB" id="A0A1F2PF97"/>
<proteinExistence type="predicted"/>
<dbReference type="Proteomes" id="UP000176244">
    <property type="component" value="Unassembled WGS sequence"/>
</dbReference>
<comment type="caution">
    <text evidence="1">The sequence shown here is derived from an EMBL/GenBank/DDBJ whole genome shotgun (WGS) entry which is preliminary data.</text>
</comment>
<evidence type="ECO:0000313" key="1">
    <source>
        <dbReference type="EMBL" id="OFV69391.1"/>
    </source>
</evidence>
<sequence>MGRARLNGQSGGAKINGIIKEYLVQAGNTISAGDFVEFLRSISLGTANNPLGNFSAYQIRAAKLTDTEVIICYRKGSDGVCYASVLNIAGTTITQIITPVNISGSQIDSELKLKRLSDTTAIIAYTVSSNTVKTLKIVSFNGASLSLGSAYNIGVAPLDMIVLSGSTLLFTYCWGSQCFATILTFSGTSITARGTDIMFFNGYSASIFFRQRADGTIVVGFDASNYIGFAVFTISGTTISAGNVVLTPYVGTSNIYVWFVSDIRACALYLDNTNPASIKFYNVSINGNTITIDTTFRFLGNFSAFYFVSITNLSSTKSIMTFASGTNPFYHNVMVLNLVGENIIPETRYITYSQNVWESPPPVFLGTKKMFNIYGDGGYYIVSRILNILESVRKSSLSEGIQGISKTKGGAGETVKVFTLTGGL</sequence>
<dbReference type="RefSeq" id="WP_070372377.1">
    <property type="nucleotide sequence ID" value="NZ_LKEU01000041.1"/>
</dbReference>
<dbReference type="STRING" id="52694.ACWI_31180"/>
<organism evidence="1 2">
    <name type="scientific">Acetobacterium wieringae</name>
    <dbReference type="NCBI Taxonomy" id="52694"/>
    <lineage>
        <taxon>Bacteria</taxon>
        <taxon>Bacillati</taxon>
        <taxon>Bacillota</taxon>
        <taxon>Clostridia</taxon>
        <taxon>Eubacteriales</taxon>
        <taxon>Eubacteriaceae</taxon>
        <taxon>Acetobacterium</taxon>
    </lineage>
</organism>
<reference evidence="1 2" key="1">
    <citation type="submission" date="2015-09" db="EMBL/GenBank/DDBJ databases">
        <title>Genome sequence of Acetobacterium wieringae DSM 1911.</title>
        <authorList>
            <person name="Poehlein A."/>
            <person name="Bengelsdorf F.R."/>
            <person name="Schiel-Bengelsdorf B."/>
            <person name="Duerre P."/>
            <person name="Daniel R."/>
        </authorList>
    </citation>
    <scope>NUCLEOTIDE SEQUENCE [LARGE SCALE GENOMIC DNA]</scope>
    <source>
        <strain evidence="1 2">DSM 1911</strain>
    </source>
</reference>
<dbReference type="OrthoDB" id="1781431at2"/>
<gene>
    <name evidence="1" type="ORF">ACWI_31180</name>
</gene>
<dbReference type="EMBL" id="LKEU01000041">
    <property type="protein sequence ID" value="OFV69391.1"/>
    <property type="molecule type" value="Genomic_DNA"/>
</dbReference>
<name>A0A1F2PF97_9FIRM</name>
<protein>
    <submittedName>
        <fullName evidence="1">Uncharacterized protein</fullName>
    </submittedName>
</protein>
<evidence type="ECO:0000313" key="2">
    <source>
        <dbReference type="Proteomes" id="UP000176244"/>
    </source>
</evidence>